<proteinExistence type="predicted"/>
<sequence length="172" mass="19594">MSLTPVSSQFQWYIVSCISGQCNWQHFRVSATYIQFMNLEVYDTTKMALCKPLATSKLKQLFYGFQVPKDYVASQHHMNQPMAVKQAQAKFHLHGRIMDNVHNDKAIHEMWNSTLSSRLAQGLPHYFDMCPRVLFPLFPTHTKLQLAIAPAPGNGNNKICLMGVNGKLHLSE</sequence>
<evidence type="ECO:0000313" key="1">
    <source>
        <dbReference type="EMBL" id="EDR13049.1"/>
    </source>
</evidence>
<dbReference type="RefSeq" id="XP_001875547.1">
    <property type="nucleotide sequence ID" value="XM_001875512.1"/>
</dbReference>
<keyword evidence="2" id="KW-1185">Reference proteome</keyword>
<reference evidence="1 2" key="1">
    <citation type="journal article" date="2008" name="Nature">
        <title>The genome of Laccaria bicolor provides insights into mycorrhizal symbiosis.</title>
        <authorList>
            <person name="Martin F."/>
            <person name="Aerts A."/>
            <person name="Ahren D."/>
            <person name="Brun A."/>
            <person name="Danchin E.G.J."/>
            <person name="Duchaussoy F."/>
            <person name="Gibon J."/>
            <person name="Kohler A."/>
            <person name="Lindquist E."/>
            <person name="Pereda V."/>
            <person name="Salamov A."/>
            <person name="Shapiro H.J."/>
            <person name="Wuyts J."/>
            <person name="Blaudez D."/>
            <person name="Buee M."/>
            <person name="Brokstein P."/>
            <person name="Canbaeck B."/>
            <person name="Cohen D."/>
            <person name="Courty P.E."/>
            <person name="Coutinho P.M."/>
            <person name="Delaruelle C."/>
            <person name="Detter J.C."/>
            <person name="Deveau A."/>
            <person name="DiFazio S."/>
            <person name="Duplessis S."/>
            <person name="Fraissinet-Tachet L."/>
            <person name="Lucic E."/>
            <person name="Frey-Klett P."/>
            <person name="Fourrey C."/>
            <person name="Feussner I."/>
            <person name="Gay G."/>
            <person name="Grimwood J."/>
            <person name="Hoegger P.J."/>
            <person name="Jain P."/>
            <person name="Kilaru S."/>
            <person name="Labbe J."/>
            <person name="Lin Y.C."/>
            <person name="Legue V."/>
            <person name="Le Tacon F."/>
            <person name="Marmeisse R."/>
            <person name="Melayah D."/>
            <person name="Montanini B."/>
            <person name="Muratet M."/>
            <person name="Nehls U."/>
            <person name="Niculita-Hirzel H."/>
            <person name="Oudot-Le Secq M.P."/>
            <person name="Peter M."/>
            <person name="Quesneville H."/>
            <person name="Rajashekar B."/>
            <person name="Reich M."/>
            <person name="Rouhier N."/>
            <person name="Schmutz J."/>
            <person name="Yin T."/>
            <person name="Chalot M."/>
            <person name="Henrissat B."/>
            <person name="Kuees U."/>
            <person name="Lucas S."/>
            <person name="Van de Peer Y."/>
            <person name="Podila G.K."/>
            <person name="Polle A."/>
            <person name="Pukkila P.J."/>
            <person name="Richardson P.M."/>
            <person name="Rouze P."/>
            <person name="Sanders I.R."/>
            <person name="Stajich J.E."/>
            <person name="Tunlid A."/>
            <person name="Tuskan G."/>
            <person name="Grigoriev I.V."/>
        </authorList>
    </citation>
    <scope>NUCLEOTIDE SEQUENCE [LARGE SCALE GENOMIC DNA]</scope>
    <source>
        <strain evidence="2">S238N-H82 / ATCC MYA-4686</strain>
    </source>
</reference>
<gene>
    <name evidence="1" type="ORF">LACBIDRAFT_322464</name>
</gene>
<name>B0CWD7_LACBS</name>
<evidence type="ECO:0000313" key="2">
    <source>
        <dbReference type="Proteomes" id="UP000001194"/>
    </source>
</evidence>
<accession>B0CWD7</accession>
<dbReference type="KEGG" id="lbc:LACBIDRAFT_322464"/>
<dbReference type="Proteomes" id="UP000001194">
    <property type="component" value="Unassembled WGS sequence"/>
</dbReference>
<dbReference type="HOGENOM" id="CLU_1555512_0_0_1"/>
<dbReference type="InParanoid" id="B0CWD7"/>
<dbReference type="AlphaFoldDB" id="B0CWD7"/>
<dbReference type="EMBL" id="DS547093">
    <property type="protein sequence ID" value="EDR13049.1"/>
    <property type="molecule type" value="Genomic_DNA"/>
</dbReference>
<dbReference type="GeneID" id="6071379"/>
<organism evidence="2">
    <name type="scientific">Laccaria bicolor (strain S238N-H82 / ATCC MYA-4686)</name>
    <name type="common">Bicoloured deceiver</name>
    <name type="synonym">Laccaria laccata var. bicolor</name>
    <dbReference type="NCBI Taxonomy" id="486041"/>
    <lineage>
        <taxon>Eukaryota</taxon>
        <taxon>Fungi</taxon>
        <taxon>Dikarya</taxon>
        <taxon>Basidiomycota</taxon>
        <taxon>Agaricomycotina</taxon>
        <taxon>Agaricomycetes</taxon>
        <taxon>Agaricomycetidae</taxon>
        <taxon>Agaricales</taxon>
        <taxon>Agaricineae</taxon>
        <taxon>Hydnangiaceae</taxon>
        <taxon>Laccaria</taxon>
    </lineage>
</organism>
<protein>
    <submittedName>
        <fullName evidence="1">Predicted protein</fullName>
    </submittedName>
</protein>